<comment type="caution">
    <text evidence="10">The sequence shown here is derived from an EMBL/GenBank/DDBJ whole genome shotgun (WGS) entry which is preliminary data.</text>
</comment>
<dbReference type="GO" id="GO:0005886">
    <property type="term" value="C:plasma membrane"/>
    <property type="evidence" value="ECO:0007669"/>
    <property type="project" value="UniProtKB-SubCell"/>
</dbReference>
<dbReference type="PANTHER" id="PTHR32063:SF30">
    <property type="entry name" value="ACRB_ACRD_ACRF FAMILY PROTEIN"/>
    <property type="match status" value="1"/>
</dbReference>
<dbReference type="InterPro" id="IPR001036">
    <property type="entry name" value="Acrflvin-R"/>
</dbReference>
<evidence type="ECO:0000256" key="7">
    <source>
        <dbReference type="ARBA" id="ARBA00023136"/>
    </source>
</evidence>
<dbReference type="Gene3D" id="3.30.2090.10">
    <property type="entry name" value="Multidrug efflux transporter AcrB TolC docking domain, DN and DC subdomains"/>
    <property type="match status" value="2"/>
</dbReference>
<evidence type="ECO:0000256" key="1">
    <source>
        <dbReference type="ARBA" id="ARBA00004429"/>
    </source>
</evidence>
<dbReference type="SMR" id="A0A4Q2REJ3"/>
<dbReference type="GO" id="GO:0042910">
    <property type="term" value="F:xenobiotic transmembrane transporter activity"/>
    <property type="evidence" value="ECO:0007669"/>
    <property type="project" value="TreeGrafter"/>
</dbReference>
<evidence type="ECO:0000313" key="10">
    <source>
        <dbReference type="EMBL" id="RYB06339.1"/>
    </source>
</evidence>
<gene>
    <name evidence="10" type="ORF">D3272_06185</name>
</gene>
<evidence type="ECO:0000256" key="8">
    <source>
        <dbReference type="SAM" id="MobiDB-lite"/>
    </source>
</evidence>
<evidence type="ECO:0000256" key="6">
    <source>
        <dbReference type="ARBA" id="ARBA00022989"/>
    </source>
</evidence>
<sequence length="1074" mass="114710">MSGDTRVTAPGATREPPAPAAPISGGISAPFIRHPIATTLLMLAVFCVGLVAYPLLPVAPLPQVDFPTIQVSASLPGGSPDTMASSVAQPLERQFAQIPGVSQLTSTSSLGSSAITIQFDLDRNIDGAANDVQAAINAASGQLPKNLPSPPTWRKVNPADSPIMLLSATSDILPLTVVDDNADTKIAQQISQIAGVSQVSIGGEQKPSIRVQIDPAKLVTKGLSLEDVRNVLSVTTVNSAKGNIDGARQSFTIYANDQLLDAKSWDNTIVAYRNGGPVRISDIGTAVPAAENAKEAAWANGKRGVFLIIFKQPGANVIDIVDKIKHELPRLQASIPAGIQIGILSDRTTTIRASVDDVQFTLALTIGLVVMVIFVFLRNMWATIIPSITVPLALLGAVALMWVAGYSLDNLSLMALTISVGFVVDDAIVMLENIERHLEEGMKPFDAAMKGAGEIGFTILSISISLIAVLIPLLLMSGIVGRLFREFSITLAMTILVSAFVSLTLTPMMAAKFMKDHKHAKHGRLYMLSERLFDAMLNGYARGLDVCIRWRFATLLVFFATVGLTVYLFAIIPKGFFPSQDTGLIIGQAEGSQDISFAEMSRKVEDLGAIVRKDPGVFSVAMATGGTGATNNARIYITLKPREERDASAQQIIARLRPQIAKVQGAALFMQAAQDIRVGGRSSRTEFQYTLQDPNFDELNTWSPRLLAKLKTLPELRDVATDQQSAGTTLTLTIDRDQAARYGISAQLVDDTLYDAFGQRQVTQYFTQVNSYHVILEILPELQGKVDSLTKLYIHSPVTGGDVPLSALAHWTTDPTQPLSISHQGQFPAVTISFNLAPGSALSQATAAISQAQAELNLPATVQGTFQGTAQAFQQSLSTVPLLIVAALVVVYIILGMLYESFIHPLTILSTLPSAGVGALAILMAAGYDFSLIALIGVILLIGIVKKNGIMMVDFAIVAERDEGLPAAEAVRKAALLRFRPILMTTMAALLGGIPLMLGTGTGSEIRQPLGYAMVGGLIVSQALTLFTTPVIYIYLDRLSEWLGGGGLHHADVAAGEPDLLPRERPVPHREAAE</sequence>
<feature type="transmembrane region" description="Helical" evidence="9">
    <location>
        <begin position="552"/>
        <end position="572"/>
    </location>
</feature>
<dbReference type="NCBIfam" id="NF033617">
    <property type="entry name" value="RND_permease_2"/>
    <property type="match status" value="1"/>
</dbReference>
<dbReference type="OrthoDB" id="8308837at2"/>
<dbReference type="Proteomes" id="UP000289411">
    <property type="component" value="Unassembled WGS sequence"/>
</dbReference>
<dbReference type="Gene3D" id="1.20.1640.10">
    <property type="entry name" value="Multidrug efflux transporter AcrB transmembrane domain"/>
    <property type="match status" value="2"/>
</dbReference>
<evidence type="ECO:0000256" key="2">
    <source>
        <dbReference type="ARBA" id="ARBA00022448"/>
    </source>
</evidence>
<reference evidence="10 11" key="2">
    <citation type="submission" date="2019-02" db="EMBL/GenBank/DDBJ databases">
        <title>'Lichenibacterium ramalinii' gen. nov. sp. nov., 'Lichenibacterium minor' gen. nov. sp. nov.</title>
        <authorList>
            <person name="Pankratov T."/>
        </authorList>
    </citation>
    <scope>NUCLEOTIDE SEQUENCE [LARGE SCALE GENOMIC DNA]</scope>
    <source>
        <strain evidence="10 11">RmlP001</strain>
    </source>
</reference>
<dbReference type="Gene3D" id="3.30.70.1430">
    <property type="entry name" value="Multidrug efflux transporter AcrB pore domain"/>
    <property type="match status" value="2"/>
</dbReference>
<dbReference type="AlphaFoldDB" id="A0A4Q2REJ3"/>
<feature type="transmembrane region" description="Helical" evidence="9">
    <location>
        <begin position="487"/>
        <end position="511"/>
    </location>
</feature>
<dbReference type="Gene3D" id="3.30.70.1320">
    <property type="entry name" value="Multidrug efflux transporter AcrB pore domain like"/>
    <property type="match status" value="1"/>
</dbReference>
<dbReference type="SUPFAM" id="SSF82714">
    <property type="entry name" value="Multidrug efflux transporter AcrB TolC docking domain, DN and DC subdomains"/>
    <property type="match status" value="2"/>
</dbReference>
<evidence type="ECO:0000256" key="5">
    <source>
        <dbReference type="ARBA" id="ARBA00022692"/>
    </source>
</evidence>
<feature type="transmembrane region" description="Helical" evidence="9">
    <location>
        <begin position="358"/>
        <end position="377"/>
    </location>
</feature>
<dbReference type="Pfam" id="PF00873">
    <property type="entry name" value="ACR_tran"/>
    <property type="match status" value="1"/>
</dbReference>
<feature type="transmembrane region" description="Helical" evidence="9">
    <location>
        <begin position="1010"/>
        <end position="1036"/>
    </location>
</feature>
<keyword evidence="2" id="KW-0813">Transport</keyword>
<evidence type="ECO:0000256" key="4">
    <source>
        <dbReference type="ARBA" id="ARBA00022519"/>
    </source>
</evidence>
<dbReference type="FunFam" id="3.30.70.1430:FF:000001">
    <property type="entry name" value="Efflux pump membrane transporter"/>
    <property type="match status" value="1"/>
</dbReference>
<keyword evidence="11" id="KW-1185">Reference proteome</keyword>
<reference evidence="10 11" key="1">
    <citation type="submission" date="2018-09" db="EMBL/GenBank/DDBJ databases">
        <authorList>
            <person name="Grouzdev D.S."/>
            <person name="Krutkina M.S."/>
        </authorList>
    </citation>
    <scope>NUCLEOTIDE SEQUENCE [LARGE SCALE GENOMIC DNA]</scope>
    <source>
        <strain evidence="10 11">RmlP001</strain>
    </source>
</reference>
<dbReference type="SUPFAM" id="SSF82866">
    <property type="entry name" value="Multidrug efflux transporter AcrB transmembrane domain"/>
    <property type="match status" value="2"/>
</dbReference>
<keyword evidence="4" id="KW-0997">Cell inner membrane</keyword>
<dbReference type="Gene3D" id="3.30.70.1440">
    <property type="entry name" value="Multidrug efflux transporter AcrB pore domain"/>
    <property type="match status" value="1"/>
</dbReference>
<keyword evidence="5 9" id="KW-0812">Transmembrane</keyword>
<dbReference type="FunFam" id="1.20.1640.10:FF:000001">
    <property type="entry name" value="Efflux pump membrane transporter"/>
    <property type="match status" value="1"/>
</dbReference>
<proteinExistence type="predicted"/>
<feature type="region of interest" description="Disordered" evidence="8">
    <location>
        <begin position="1"/>
        <end position="21"/>
    </location>
</feature>
<dbReference type="PRINTS" id="PR00702">
    <property type="entry name" value="ACRIFLAVINRP"/>
</dbReference>
<evidence type="ECO:0000256" key="9">
    <source>
        <dbReference type="SAM" id="Phobius"/>
    </source>
</evidence>
<evidence type="ECO:0000313" key="11">
    <source>
        <dbReference type="Proteomes" id="UP000289411"/>
    </source>
</evidence>
<evidence type="ECO:0000256" key="3">
    <source>
        <dbReference type="ARBA" id="ARBA00022475"/>
    </source>
</evidence>
<dbReference type="InterPro" id="IPR027463">
    <property type="entry name" value="AcrB_DN_DC_subdom"/>
</dbReference>
<keyword evidence="7 9" id="KW-0472">Membrane</keyword>
<accession>A0A4Q2REJ3</accession>
<organism evidence="10 11">
    <name type="scientific">Lichenibacterium ramalinae</name>
    <dbReference type="NCBI Taxonomy" id="2316527"/>
    <lineage>
        <taxon>Bacteria</taxon>
        <taxon>Pseudomonadati</taxon>
        <taxon>Pseudomonadota</taxon>
        <taxon>Alphaproteobacteria</taxon>
        <taxon>Hyphomicrobiales</taxon>
        <taxon>Lichenihabitantaceae</taxon>
        <taxon>Lichenibacterium</taxon>
    </lineage>
</organism>
<feature type="transmembrane region" description="Helical" evidence="9">
    <location>
        <begin position="880"/>
        <end position="899"/>
    </location>
</feature>
<feature type="transmembrane region" description="Helical" evidence="9">
    <location>
        <begin position="384"/>
        <end position="405"/>
    </location>
</feature>
<dbReference type="EMBL" id="QYBC01000004">
    <property type="protein sequence ID" value="RYB06339.1"/>
    <property type="molecule type" value="Genomic_DNA"/>
</dbReference>
<keyword evidence="3" id="KW-1003">Cell membrane</keyword>
<name>A0A4Q2REJ3_9HYPH</name>
<protein>
    <submittedName>
        <fullName evidence="10">Multidrug efflux RND transporter permease subunit</fullName>
    </submittedName>
</protein>
<feature type="transmembrane region" description="Helical" evidence="9">
    <location>
        <begin position="452"/>
        <end position="475"/>
    </location>
</feature>
<comment type="subcellular location">
    <subcellularLocation>
        <location evidence="1">Cell inner membrane</location>
        <topology evidence="1">Multi-pass membrane protein</topology>
    </subcellularLocation>
</comment>
<feature type="transmembrane region" description="Helical" evidence="9">
    <location>
        <begin position="36"/>
        <end position="56"/>
    </location>
</feature>
<dbReference type="SUPFAM" id="SSF82693">
    <property type="entry name" value="Multidrug efflux transporter AcrB pore domain, PN1, PN2, PC1 and PC2 subdomains"/>
    <property type="match status" value="3"/>
</dbReference>
<dbReference type="PANTHER" id="PTHR32063">
    <property type="match status" value="1"/>
</dbReference>
<keyword evidence="6 9" id="KW-1133">Transmembrane helix</keyword>
<feature type="transmembrane region" description="Helical" evidence="9">
    <location>
        <begin position="979"/>
        <end position="998"/>
    </location>
</feature>